<dbReference type="EMBL" id="LKCM01000128">
    <property type="protein sequence ID" value="KPQ43787.1"/>
    <property type="molecule type" value="Genomic_DNA"/>
</dbReference>
<sequence length="58" mass="6971">MMTPSIKCSFCGSKNIEVNSRKRNNTTAFYYYRCNECRHYRLYEKKVDTSDDECLIIM</sequence>
<gene>
    <name evidence="1" type="ORF">MPEBLZ_01661</name>
</gene>
<dbReference type="AlphaFoldDB" id="A0A0P8AAZ0"/>
<accession>A0A0P8AAZ0</accession>
<comment type="caution">
    <text evidence="1">The sequence shown here is derived from an EMBL/GenBank/DDBJ whole genome shotgun (WGS) entry which is preliminary data.</text>
</comment>
<name>A0A0P8AAZ0_9EURY</name>
<reference evidence="1 2" key="1">
    <citation type="submission" date="2015-09" db="EMBL/GenBank/DDBJ databases">
        <title>A metagenomics-based metabolic model of nitrate-dependent anaerobic oxidation of methane by Methanoperedens-like archaea.</title>
        <authorList>
            <person name="Arshad A."/>
            <person name="Speth D.R."/>
            <person name="De Graaf R.M."/>
            <person name="Op Den Camp H.J."/>
            <person name="Jetten M.S."/>
            <person name="Welte C.U."/>
        </authorList>
    </citation>
    <scope>NUCLEOTIDE SEQUENCE [LARGE SCALE GENOMIC DNA]</scope>
</reference>
<protein>
    <submittedName>
        <fullName evidence="1">Uncharacterized protein</fullName>
    </submittedName>
</protein>
<organism evidence="1 2">
    <name type="scientific">Candidatus Methanoperedens nitratireducens</name>
    <dbReference type="NCBI Taxonomy" id="1392998"/>
    <lineage>
        <taxon>Archaea</taxon>
        <taxon>Methanobacteriati</taxon>
        <taxon>Methanobacteriota</taxon>
        <taxon>Stenosarchaea group</taxon>
        <taxon>Methanomicrobia</taxon>
        <taxon>Methanosarcinales</taxon>
        <taxon>ANME-2 cluster</taxon>
        <taxon>Candidatus Methanoperedentaceae</taxon>
        <taxon>Candidatus Methanoperedens</taxon>
    </lineage>
</organism>
<evidence type="ECO:0000313" key="2">
    <source>
        <dbReference type="Proteomes" id="UP000050360"/>
    </source>
</evidence>
<proteinExistence type="predicted"/>
<dbReference type="Proteomes" id="UP000050360">
    <property type="component" value="Unassembled WGS sequence"/>
</dbReference>
<evidence type="ECO:0000313" key="1">
    <source>
        <dbReference type="EMBL" id="KPQ43787.1"/>
    </source>
</evidence>